<accession>A0A3E0GW10</accession>
<dbReference type="InterPro" id="IPR013154">
    <property type="entry name" value="ADH-like_N"/>
</dbReference>
<dbReference type="Proteomes" id="UP000256269">
    <property type="component" value="Unassembled WGS sequence"/>
</dbReference>
<protein>
    <submittedName>
        <fullName evidence="2">D-arabinose 1-dehydrogenase-like Zn-dependent alcohol dehydrogenase</fullName>
    </submittedName>
</protein>
<dbReference type="InterPro" id="IPR011032">
    <property type="entry name" value="GroES-like_sf"/>
</dbReference>
<dbReference type="Gene3D" id="3.40.50.720">
    <property type="entry name" value="NAD(P)-binding Rossmann-like Domain"/>
    <property type="match status" value="1"/>
</dbReference>
<dbReference type="GO" id="GO:0016491">
    <property type="term" value="F:oxidoreductase activity"/>
    <property type="evidence" value="ECO:0007669"/>
    <property type="project" value="InterPro"/>
</dbReference>
<evidence type="ECO:0000259" key="1">
    <source>
        <dbReference type="SMART" id="SM00829"/>
    </source>
</evidence>
<dbReference type="InterPro" id="IPR020843">
    <property type="entry name" value="ER"/>
</dbReference>
<dbReference type="AlphaFoldDB" id="A0A3E0GW10"/>
<comment type="caution">
    <text evidence="2">The sequence shown here is derived from an EMBL/GenBank/DDBJ whole genome shotgun (WGS) entry which is preliminary data.</text>
</comment>
<dbReference type="SUPFAM" id="SSF51735">
    <property type="entry name" value="NAD(P)-binding Rossmann-fold domains"/>
    <property type="match status" value="1"/>
</dbReference>
<dbReference type="SMART" id="SM00829">
    <property type="entry name" value="PKS_ER"/>
    <property type="match status" value="1"/>
</dbReference>
<dbReference type="CDD" id="cd08276">
    <property type="entry name" value="MDR7"/>
    <property type="match status" value="1"/>
</dbReference>
<dbReference type="PANTHER" id="PTHR45033:SF2">
    <property type="entry name" value="ZINC-TYPE ALCOHOL DEHYDROGENASE-LIKE PROTEIN C1773.06C"/>
    <property type="match status" value="1"/>
</dbReference>
<dbReference type="Gene3D" id="3.90.180.10">
    <property type="entry name" value="Medium-chain alcohol dehydrogenases, catalytic domain"/>
    <property type="match status" value="1"/>
</dbReference>
<dbReference type="PANTHER" id="PTHR45033">
    <property type="match status" value="1"/>
</dbReference>
<reference evidence="2 3" key="1">
    <citation type="submission" date="2018-08" db="EMBL/GenBank/DDBJ databases">
        <title>Genomic Encyclopedia of Archaeal and Bacterial Type Strains, Phase II (KMG-II): from individual species to whole genera.</title>
        <authorList>
            <person name="Goeker M."/>
        </authorList>
    </citation>
    <scope>NUCLEOTIDE SEQUENCE [LARGE SCALE GENOMIC DNA]</scope>
    <source>
        <strain evidence="2 3">DSM 45791</strain>
    </source>
</reference>
<dbReference type="SUPFAM" id="SSF50129">
    <property type="entry name" value="GroES-like"/>
    <property type="match status" value="1"/>
</dbReference>
<dbReference type="Pfam" id="PF08240">
    <property type="entry name" value="ADH_N"/>
    <property type="match status" value="1"/>
</dbReference>
<dbReference type="InterPro" id="IPR052711">
    <property type="entry name" value="Zinc_ADH-like"/>
</dbReference>
<gene>
    <name evidence="2" type="ORF">BCF44_12421</name>
</gene>
<keyword evidence="3" id="KW-1185">Reference proteome</keyword>
<dbReference type="OrthoDB" id="3175656at2"/>
<dbReference type="RefSeq" id="WP_116181146.1">
    <property type="nucleotide sequence ID" value="NZ_CP144375.1"/>
</dbReference>
<dbReference type="InterPro" id="IPR013149">
    <property type="entry name" value="ADH-like_C"/>
</dbReference>
<evidence type="ECO:0000313" key="3">
    <source>
        <dbReference type="Proteomes" id="UP000256269"/>
    </source>
</evidence>
<organism evidence="2 3">
    <name type="scientific">Kutzneria buriramensis</name>
    <dbReference type="NCBI Taxonomy" id="1045776"/>
    <lineage>
        <taxon>Bacteria</taxon>
        <taxon>Bacillati</taxon>
        <taxon>Actinomycetota</taxon>
        <taxon>Actinomycetes</taxon>
        <taxon>Pseudonocardiales</taxon>
        <taxon>Pseudonocardiaceae</taxon>
        <taxon>Kutzneria</taxon>
    </lineage>
</organism>
<dbReference type="EMBL" id="QUNO01000024">
    <property type="protein sequence ID" value="REH29594.1"/>
    <property type="molecule type" value="Genomic_DNA"/>
</dbReference>
<dbReference type="InterPro" id="IPR036291">
    <property type="entry name" value="NAD(P)-bd_dom_sf"/>
</dbReference>
<dbReference type="Pfam" id="PF00107">
    <property type="entry name" value="ADH_zinc_N"/>
    <property type="match status" value="1"/>
</dbReference>
<proteinExistence type="predicted"/>
<feature type="domain" description="Enoyl reductase (ER)" evidence="1">
    <location>
        <begin position="14"/>
        <end position="335"/>
    </location>
</feature>
<evidence type="ECO:0000313" key="2">
    <source>
        <dbReference type="EMBL" id="REH29594.1"/>
    </source>
</evidence>
<name>A0A3E0GW10_9PSEU</name>
<sequence>MNAYRLTLPGDRPGVFGLCVAPQAPATPGPHEIVVEVRAASLNRRDLMLLDGTYPLPATAGVVPLSDGCGEVIAVGEAVTRVVVGDRVASTYFPHWIDGPQRLSHVREQFGANHDGWLAEHVVLHEESAVRVPAHLTDPEAASLTCAGVVAWSALTKPRPVRAGETVVTVGTGTVALFAVQFARMHGARVVAVTSTSDRAKRLLALGADETIDRTETPDWERPVLDLTGGAGAEHVVDTVGSLTLPKSVAAGAFNAQVTLIGAFPGGTPTADPFGGRYLSIRRIAVGSRADFEAMNRAIAEHGSRPVIDRVFGFDEAAEAYRYFRDGKPFGKVVVQH</sequence>